<evidence type="ECO:0000256" key="5">
    <source>
        <dbReference type="ARBA" id="ARBA00022827"/>
    </source>
</evidence>
<name>A0A518K817_9BACT</name>
<keyword evidence="3 7" id="KW-0285">Flavoprotein</keyword>
<comment type="cofactor">
    <cofactor evidence="1 7">
        <name>FAD</name>
        <dbReference type="ChEBI" id="CHEBI:57692"/>
    </cofactor>
</comment>
<keyword evidence="12" id="KW-1185">Reference proteome</keyword>
<dbReference type="AlphaFoldDB" id="A0A518K817"/>
<keyword evidence="4" id="KW-0319">Glycerol metabolism</keyword>
<dbReference type="GO" id="GO:0046168">
    <property type="term" value="P:glycerol-3-phosphate catabolic process"/>
    <property type="evidence" value="ECO:0007669"/>
    <property type="project" value="TreeGrafter"/>
</dbReference>
<dbReference type="Proteomes" id="UP000316426">
    <property type="component" value="Chromosome"/>
</dbReference>
<dbReference type="Gene3D" id="3.30.9.10">
    <property type="entry name" value="D-Amino Acid Oxidase, subunit A, domain 2"/>
    <property type="match status" value="1"/>
</dbReference>
<dbReference type="InterPro" id="IPR006076">
    <property type="entry name" value="FAD-dep_OxRdtase"/>
</dbReference>
<dbReference type="Pfam" id="PF16901">
    <property type="entry name" value="DAO_C"/>
    <property type="match status" value="1"/>
</dbReference>
<evidence type="ECO:0000256" key="8">
    <source>
        <dbReference type="SAM" id="MobiDB-lite"/>
    </source>
</evidence>
<evidence type="ECO:0000256" key="7">
    <source>
        <dbReference type="RuleBase" id="RU361217"/>
    </source>
</evidence>
<dbReference type="Pfam" id="PF01266">
    <property type="entry name" value="DAO"/>
    <property type="match status" value="1"/>
</dbReference>
<comment type="similarity">
    <text evidence="2 7">Belongs to the FAD-dependent glycerol-3-phosphate dehydrogenase family.</text>
</comment>
<dbReference type="InterPro" id="IPR036188">
    <property type="entry name" value="FAD/NAD-bd_sf"/>
</dbReference>
<evidence type="ECO:0000313" key="11">
    <source>
        <dbReference type="EMBL" id="QDV73917.1"/>
    </source>
</evidence>
<dbReference type="Gene3D" id="1.10.8.870">
    <property type="entry name" value="Alpha-glycerophosphate oxidase, cap domain"/>
    <property type="match status" value="1"/>
</dbReference>
<reference evidence="11 12" key="1">
    <citation type="submission" date="2019-02" db="EMBL/GenBank/DDBJ databases">
        <title>Deep-cultivation of Planctomycetes and their phenomic and genomic characterization uncovers novel biology.</title>
        <authorList>
            <person name="Wiegand S."/>
            <person name="Jogler M."/>
            <person name="Boedeker C."/>
            <person name="Pinto D."/>
            <person name="Vollmers J."/>
            <person name="Rivas-Marin E."/>
            <person name="Kohn T."/>
            <person name="Peeters S.H."/>
            <person name="Heuer A."/>
            <person name="Rast P."/>
            <person name="Oberbeckmann S."/>
            <person name="Bunk B."/>
            <person name="Jeske O."/>
            <person name="Meyerdierks A."/>
            <person name="Storesund J.E."/>
            <person name="Kallscheuer N."/>
            <person name="Luecker S."/>
            <person name="Lage O.M."/>
            <person name="Pohl T."/>
            <person name="Merkel B.J."/>
            <person name="Hornburger P."/>
            <person name="Mueller R.-W."/>
            <person name="Bruemmer F."/>
            <person name="Labrenz M."/>
            <person name="Spormann A.M."/>
            <person name="Op den Camp H."/>
            <person name="Overmann J."/>
            <person name="Amann R."/>
            <person name="Jetten M.S.M."/>
            <person name="Mascher T."/>
            <person name="Medema M.H."/>
            <person name="Devos D.P."/>
            <person name="Kaster A.-K."/>
            <person name="Ovreas L."/>
            <person name="Rohde M."/>
            <person name="Galperin M.Y."/>
            <person name="Jogler C."/>
        </authorList>
    </citation>
    <scope>NUCLEOTIDE SEQUENCE [LARGE SCALE GENOMIC DNA]</scope>
    <source>
        <strain evidence="11 12">Spa11</strain>
    </source>
</reference>
<dbReference type="PROSITE" id="PS00977">
    <property type="entry name" value="FAD_G3PDH_1"/>
    <property type="match status" value="1"/>
</dbReference>
<evidence type="ECO:0000259" key="9">
    <source>
        <dbReference type="Pfam" id="PF01266"/>
    </source>
</evidence>
<dbReference type="SUPFAM" id="SSF51905">
    <property type="entry name" value="FAD/NAD(P)-binding domain"/>
    <property type="match status" value="1"/>
</dbReference>
<dbReference type="InterPro" id="IPR038299">
    <property type="entry name" value="DAO_C_sf"/>
</dbReference>
<feature type="domain" description="FAD dependent oxidoreductase" evidence="9">
    <location>
        <begin position="24"/>
        <end position="374"/>
    </location>
</feature>
<evidence type="ECO:0000256" key="1">
    <source>
        <dbReference type="ARBA" id="ARBA00001974"/>
    </source>
</evidence>
<comment type="catalytic activity">
    <reaction evidence="7">
        <text>a quinone + sn-glycerol 3-phosphate = dihydroxyacetone phosphate + a quinol</text>
        <dbReference type="Rhea" id="RHEA:18977"/>
        <dbReference type="ChEBI" id="CHEBI:24646"/>
        <dbReference type="ChEBI" id="CHEBI:57597"/>
        <dbReference type="ChEBI" id="CHEBI:57642"/>
        <dbReference type="ChEBI" id="CHEBI:132124"/>
        <dbReference type="EC" id="1.1.5.3"/>
    </reaction>
</comment>
<evidence type="ECO:0000313" key="12">
    <source>
        <dbReference type="Proteomes" id="UP000316426"/>
    </source>
</evidence>
<protein>
    <recommendedName>
        <fullName evidence="7">Glycerol-3-phosphate dehydrogenase</fullName>
        <ecNumber evidence="7">1.1.5.3</ecNumber>
    </recommendedName>
</protein>
<dbReference type="PROSITE" id="PS00978">
    <property type="entry name" value="FAD_G3PDH_2"/>
    <property type="match status" value="1"/>
</dbReference>
<dbReference type="GO" id="GO:0006071">
    <property type="term" value="P:glycerol metabolic process"/>
    <property type="evidence" value="ECO:0007669"/>
    <property type="project" value="UniProtKB-KW"/>
</dbReference>
<dbReference type="PANTHER" id="PTHR11985:SF35">
    <property type="entry name" value="ANAEROBIC GLYCEROL-3-PHOSPHATE DEHYDROGENASE SUBUNIT A"/>
    <property type="match status" value="1"/>
</dbReference>
<dbReference type="PRINTS" id="PR01001">
    <property type="entry name" value="FADG3PDH"/>
</dbReference>
<feature type="region of interest" description="Disordered" evidence="8">
    <location>
        <begin position="501"/>
        <end position="532"/>
    </location>
</feature>
<dbReference type="PANTHER" id="PTHR11985">
    <property type="entry name" value="GLYCEROL-3-PHOSPHATE DEHYDROGENASE"/>
    <property type="match status" value="1"/>
</dbReference>
<evidence type="ECO:0000256" key="4">
    <source>
        <dbReference type="ARBA" id="ARBA00022798"/>
    </source>
</evidence>
<dbReference type="Gene3D" id="3.50.50.60">
    <property type="entry name" value="FAD/NAD(P)-binding domain"/>
    <property type="match status" value="1"/>
</dbReference>
<evidence type="ECO:0000256" key="6">
    <source>
        <dbReference type="ARBA" id="ARBA00023002"/>
    </source>
</evidence>
<dbReference type="GO" id="GO:0004368">
    <property type="term" value="F:glycerol-3-phosphate dehydrogenase (quinone) activity"/>
    <property type="evidence" value="ECO:0007669"/>
    <property type="project" value="UniProtKB-EC"/>
</dbReference>
<evidence type="ECO:0000256" key="2">
    <source>
        <dbReference type="ARBA" id="ARBA00007330"/>
    </source>
</evidence>
<keyword evidence="5" id="KW-0274">FAD</keyword>
<proteinExistence type="inferred from homology"/>
<evidence type="ECO:0000256" key="3">
    <source>
        <dbReference type="ARBA" id="ARBA00022630"/>
    </source>
</evidence>
<gene>
    <name evidence="11" type="primary">glpD</name>
    <name evidence="11" type="ORF">Spa11_21160</name>
</gene>
<feature type="domain" description="Alpha-glycerophosphate oxidase C-terminal" evidence="10">
    <location>
        <begin position="415"/>
        <end position="472"/>
    </location>
</feature>
<keyword evidence="6 7" id="KW-0560">Oxidoreductase</keyword>
<evidence type="ECO:0000259" key="10">
    <source>
        <dbReference type="Pfam" id="PF16901"/>
    </source>
</evidence>
<dbReference type="EMBL" id="CP036349">
    <property type="protein sequence ID" value="QDV73917.1"/>
    <property type="molecule type" value="Genomic_DNA"/>
</dbReference>
<dbReference type="GO" id="GO:0009331">
    <property type="term" value="C:glycerol-3-phosphate dehydrogenase (FAD) complex"/>
    <property type="evidence" value="ECO:0007669"/>
    <property type="project" value="UniProtKB-UniRule"/>
</dbReference>
<organism evidence="11 12">
    <name type="scientific">Botrimarina mediterranea</name>
    <dbReference type="NCBI Taxonomy" id="2528022"/>
    <lineage>
        <taxon>Bacteria</taxon>
        <taxon>Pseudomonadati</taxon>
        <taxon>Planctomycetota</taxon>
        <taxon>Planctomycetia</taxon>
        <taxon>Pirellulales</taxon>
        <taxon>Lacipirellulaceae</taxon>
        <taxon>Botrimarina</taxon>
    </lineage>
</organism>
<sequence length="532" mass="57657">MNERFTTSESPTPPTACLEGRTLDVLVVGGGIVGAGVARDAAMRGLAVAVIDKGDFASGTSSRSSRLLHGGLRYLAQGRVGLVREASLEKRTIGKIAPHLAEPLAFVFPSYARSAWPMWKLVLGVKTYDLLCGMQNFGRSSTMGRTATLSRVKGLSADKLNGSVRYFDALTNDARLAIDSLRSAAHHGAVALNYTKLESAEPVGGFWRCRLATEQGVVEVMTRTVVNATGPWSDRIPGSGTALRLTKGVHLVVDRSRLPIPDAVVMAEGERILFAIPWGERVILGTTDTDYDGPLEEPSCDPSDIEYVLGVTNATFPAAKLKPVDVISTWSGLRPLVADPNGDPSDISRRHKVSMTHPGWWDVTGGKLTTYRLMAEETVDAIVRHTKLEAKPCATATKRVLDGVTGPAVGLLPPEVSRAAVEHYCRHEWARHLGDVMLRRTSWRHYCHDHAAVAVQVAEWMAAEFGWSDAQRSEELQRYRQLTSTDAVPSPHFVDQTTAIRNGQPKGHANGHAVLSATNRGDAQPAARQANE</sequence>
<dbReference type="EC" id="1.1.5.3" evidence="7"/>
<dbReference type="InterPro" id="IPR000447">
    <property type="entry name" value="G3P_DH_FAD-dep"/>
</dbReference>
<dbReference type="KEGG" id="bmei:Spa11_21160"/>
<dbReference type="InterPro" id="IPR031656">
    <property type="entry name" value="DAO_C"/>
</dbReference>
<dbReference type="RefSeq" id="WP_145111726.1">
    <property type="nucleotide sequence ID" value="NZ_CP036349.1"/>
</dbReference>
<accession>A0A518K817</accession>